<keyword evidence="1" id="KW-0812">Transmembrane</keyword>
<keyword evidence="3" id="KW-1185">Reference proteome</keyword>
<dbReference type="AlphaFoldDB" id="A0A2D2DF75"/>
<feature type="transmembrane region" description="Helical" evidence="1">
    <location>
        <begin position="6"/>
        <end position="27"/>
    </location>
</feature>
<evidence type="ECO:0000313" key="2">
    <source>
        <dbReference type="EMBL" id="ATQ73579.1"/>
    </source>
</evidence>
<reference evidence="2" key="1">
    <citation type="submission" date="2017-10" db="EMBL/GenBank/DDBJ databases">
        <title>Massilia psychrophilum sp. nov., a novel purple-pigmented bacterium isolated from Tianshan glacier, Xinjiang Municipality, China.</title>
        <authorList>
            <person name="Wang H."/>
        </authorList>
    </citation>
    <scope>NUCLEOTIDE SEQUENCE [LARGE SCALE GENOMIC DNA]</scope>
    <source>
        <strain evidence="2">B2</strain>
    </source>
</reference>
<evidence type="ECO:0000313" key="3">
    <source>
        <dbReference type="Proteomes" id="UP000229897"/>
    </source>
</evidence>
<name>A0A2D2DF75_9BURK</name>
<sequence>MCILLTRLFSNMTFSTVFFCLLAARVVSDMASLLSEHPIFDIISGAIVLLGAAILLAVGVRDPFGYVALVMAGYWMVCGVMGLLKRKRQNAMLANAR</sequence>
<gene>
    <name evidence="2" type="ORF">CR152_02955</name>
</gene>
<organism evidence="2 3">
    <name type="scientific">Massilia violaceinigra</name>
    <dbReference type="NCBI Taxonomy" id="2045208"/>
    <lineage>
        <taxon>Bacteria</taxon>
        <taxon>Pseudomonadati</taxon>
        <taxon>Pseudomonadota</taxon>
        <taxon>Betaproteobacteria</taxon>
        <taxon>Burkholderiales</taxon>
        <taxon>Oxalobacteraceae</taxon>
        <taxon>Telluria group</taxon>
        <taxon>Massilia</taxon>
    </lineage>
</organism>
<protein>
    <submittedName>
        <fullName evidence="2">Uncharacterized protein</fullName>
    </submittedName>
</protein>
<feature type="transmembrane region" description="Helical" evidence="1">
    <location>
        <begin position="64"/>
        <end position="84"/>
    </location>
</feature>
<keyword evidence="1" id="KW-1133">Transmembrane helix</keyword>
<dbReference type="Proteomes" id="UP000229897">
    <property type="component" value="Chromosome"/>
</dbReference>
<evidence type="ECO:0000256" key="1">
    <source>
        <dbReference type="SAM" id="Phobius"/>
    </source>
</evidence>
<accession>A0A2D2DF75</accession>
<proteinExistence type="predicted"/>
<feature type="transmembrane region" description="Helical" evidence="1">
    <location>
        <begin position="39"/>
        <end position="58"/>
    </location>
</feature>
<dbReference type="EMBL" id="CP024608">
    <property type="protein sequence ID" value="ATQ73579.1"/>
    <property type="molecule type" value="Genomic_DNA"/>
</dbReference>
<dbReference type="KEGG" id="mass:CR152_02955"/>
<keyword evidence="1" id="KW-0472">Membrane</keyword>